<evidence type="ECO:0000256" key="3">
    <source>
        <dbReference type="ARBA" id="ARBA00023125"/>
    </source>
</evidence>
<gene>
    <name evidence="8" type="ORF">FXF65_06620</name>
</gene>
<dbReference type="Pfam" id="PF00486">
    <property type="entry name" value="Trans_reg_C"/>
    <property type="match status" value="1"/>
</dbReference>
<dbReference type="Proteomes" id="UP000322634">
    <property type="component" value="Unassembled WGS sequence"/>
</dbReference>
<dbReference type="InterPro" id="IPR011990">
    <property type="entry name" value="TPR-like_helical_dom_sf"/>
</dbReference>
<evidence type="ECO:0000313" key="8">
    <source>
        <dbReference type="EMBL" id="TYC17652.1"/>
    </source>
</evidence>
<dbReference type="InterPro" id="IPR041664">
    <property type="entry name" value="AAA_16"/>
</dbReference>
<evidence type="ECO:0000256" key="6">
    <source>
        <dbReference type="SAM" id="MobiDB-lite"/>
    </source>
</evidence>
<keyword evidence="9" id="KW-1185">Reference proteome</keyword>
<protein>
    <submittedName>
        <fullName evidence="8">AAA family ATPase</fullName>
    </submittedName>
</protein>
<dbReference type="SUPFAM" id="SSF46894">
    <property type="entry name" value="C-terminal effector domain of the bipartite response regulators"/>
    <property type="match status" value="1"/>
</dbReference>
<feature type="DNA-binding region" description="OmpR/PhoB-type" evidence="5">
    <location>
        <begin position="43"/>
        <end position="148"/>
    </location>
</feature>
<dbReference type="SUPFAM" id="SSF52540">
    <property type="entry name" value="P-loop containing nucleoside triphosphate hydrolases"/>
    <property type="match status" value="1"/>
</dbReference>
<keyword evidence="4" id="KW-0804">Transcription</keyword>
<dbReference type="SMART" id="SM01043">
    <property type="entry name" value="BTAD"/>
    <property type="match status" value="1"/>
</dbReference>
<dbReference type="SMART" id="SM00862">
    <property type="entry name" value="Trans_reg_C"/>
    <property type="match status" value="1"/>
</dbReference>
<dbReference type="SUPFAM" id="SSF48452">
    <property type="entry name" value="TPR-like"/>
    <property type="match status" value="1"/>
</dbReference>
<evidence type="ECO:0000259" key="7">
    <source>
        <dbReference type="PROSITE" id="PS51755"/>
    </source>
</evidence>
<evidence type="ECO:0000256" key="5">
    <source>
        <dbReference type="PROSITE-ProRule" id="PRU01091"/>
    </source>
</evidence>
<dbReference type="EMBL" id="VSFF01000002">
    <property type="protein sequence ID" value="TYC17652.1"/>
    <property type="molecule type" value="Genomic_DNA"/>
</dbReference>
<dbReference type="InterPro" id="IPR036388">
    <property type="entry name" value="WH-like_DNA-bd_sf"/>
</dbReference>
<feature type="region of interest" description="Disordered" evidence="6">
    <location>
        <begin position="1"/>
        <end position="38"/>
    </location>
</feature>
<reference evidence="8 9" key="1">
    <citation type="submission" date="2019-08" db="EMBL/GenBank/DDBJ databases">
        <title>Actinomadura sp. nov. CYP1-5 isolated from mountain soil.</title>
        <authorList>
            <person name="Songsumanus A."/>
            <person name="Kuncharoen N."/>
            <person name="Kudo T."/>
            <person name="Yuki M."/>
            <person name="Igarashi Y."/>
            <person name="Tanasupawat S."/>
        </authorList>
    </citation>
    <scope>NUCLEOTIDE SEQUENCE [LARGE SCALE GENOMIC DNA]</scope>
    <source>
        <strain evidence="8 9">GKU157</strain>
    </source>
</reference>
<dbReference type="AlphaFoldDB" id="A0A5D0UJ38"/>
<dbReference type="PANTHER" id="PTHR35807:SF1">
    <property type="entry name" value="TRANSCRIPTIONAL REGULATOR REDD"/>
    <property type="match status" value="1"/>
</dbReference>
<feature type="region of interest" description="Disordered" evidence="6">
    <location>
        <begin position="309"/>
        <end position="343"/>
    </location>
</feature>
<evidence type="ECO:0000313" key="9">
    <source>
        <dbReference type="Proteomes" id="UP000322634"/>
    </source>
</evidence>
<evidence type="ECO:0000256" key="4">
    <source>
        <dbReference type="ARBA" id="ARBA00023163"/>
    </source>
</evidence>
<sequence length="1152" mass="124526">MACSAPLRPDASRPKVAAGRPGGRRRDTGGTTAGRVEGDFERESGAAAGAPRFRVLGPLEVTDAAGTPVVVGSGKLRALLTLLIADAGRVVSVDRLVDRLWAGDPPASAVGTLQVYVSQARRLLDPSRRARTDAGAIVTRPPGYLLDAADGEVDTGLFAALVADGERLAEQAAHAAALEAVDRALVLWRGRPFSDVAEDPDLAGHAEAMMELRLRALDCKAAAQLGRGRPDLAAATAETLVREQPLRERYWARLMLAAYRAGRQADALNAYQDCRKLLDEELGLVPGPELVALQGAILRRDPALGEVATAATPAPDAPEPSGGSEQTTRPSEPAADSVPGLVGRDRELGELRAGIEAARRGTATMVLLEGEAGIGKTTLAEASAWIARDQGMNVVWARAVEDLGAPPFWLWEQVLQELGAERPAFVGGMAADDQADPARDPAIERFRLLEAIARAVVDVARTGPLLLVLDDLQWADAGSLQALRLLIGRLRGLPCGIVATCRSADALDAAALEHTLALLGRERAVQRLPLSGLSVPEIEALLSGHGDGLPDAAAMRERTGGNPFFLAELLRFHHDADSRSRPQVPATVRDVVERRFERLPERTRVLVRLAALAGAEIDVAILAHAVRLDSARVVTALEPALDSGLLRHDEETWRWRFAHDISRDALSARLAPGERTQLHALLADAIEAVHGEDAHLDDLARHRFHAAGGTASEPAFRTCSRAADEARRRLAFDQAARHRERALAVLPPGGDGEDRRYRTLLTLVKELRLAGDVRRAASVLNEAVEIARRAGDRERLAEAVSVLGGVALWNWRSYGTVDPAFVALLRDLIAETRDPRRRAELLGTLAVELYYGPDRPEGERLAEEAVEIARRIGDPELRGRTLNNYVMASWVPEREPARIAALEESLALAGSGLPAVTEVIARMHLLSAHLKFGRIAEYEDGIERSRDTVRALGIPELEVQLTYQEAGYAIFRGDDDTAVELIEQAHRQHRRISVWGAQWARLMQLTVLDRIRGRVPARLDELLAAAPLAENAALRPTTVLALLDAGERERARHLLRRWGLERVPRELTWASDFEHGQLGEIAAVLGTPAPDAMYRMLHPYRDRLQVVGSALACAGSTHLILARLARRLDRPDAAAEHLACAATAPGPASMGP</sequence>
<proteinExistence type="inferred from homology"/>
<dbReference type="Pfam" id="PF03704">
    <property type="entry name" value="BTAD"/>
    <property type="match status" value="1"/>
</dbReference>
<dbReference type="InterPro" id="IPR005158">
    <property type="entry name" value="BTAD"/>
</dbReference>
<dbReference type="GO" id="GO:0000160">
    <property type="term" value="P:phosphorelay signal transduction system"/>
    <property type="evidence" value="ECO:0007669"/>
    <property type="project" value="InterPro"/>
</dbReference>
<dbReference type="CDD" id="cd15831">
    <property type="entry name" value="BTAD"/>
    <property type="match status" value="1"/>
</dbReference>
<keyword evidence="2" id="KW-0805">Transcription regulation</keyword>
<dbReference type="GO" id="GO:0003677">
    <property type="term" value="F:DNA binding"/>
    <property type="evidence" value="ECO:0007669"/>
    <property type="project" value="UniProtKB-UniRule"/>
</dbReference>
<dbReference type="PROSITE" id="PS51755">
    <property type="entry name" value="OMPR_PHOB"/>
    <property type="match status" value="1"/>
</dbReference>
<dbReference type="Gene3D" id="3.40.50.300">
    <property type="entry name" value="P-loop containing nucleotide triphosphate hydrolases"/>
    <property type="match status" value="1"/>
</dbReference>
<dbReference type="InterPro" id="IPR051677">
    <property type="entry name" value="AfsR-DnrI-RedD_regulator"/>
</dbReference>
<keyword evidence="3 5" id="KW-0238">DNA-binding</keyword>
<dbReference type="Gene3D" id="1.10.10.10">
    <property type="entry name" value="Winged helix-like DNA-binding domain superfamily/Winged helix DNA-binding domain"/>
    <property type="match status" value="1"/>
</dbReference>
<dbReference type="OrthoDB" id="134712at2"/>
<feature type="domain" description="OmpR/PhoB-type" evidence="7">
    <location>
        <begin position="43"/>
        <end position="148"/>
    </location>
</feature>
<accession>A0A5D0UJ38</accession>
<dbReference type="InterPro" id="IPR027417">
    <property type="entry name" value="P-loop_NTPase"/>
</dbReference>
<dbReference type="InterPro" id="IPR001867">
    <property type="entry name" value="OmpR/PhoB-type_DNA-bd"/>
</dbReference>
<dbReference type="InterPro" id="IPR016032">
    <property type="entry name" value="Sig_transdc_resp-reg_C-effctor"/>
</dbReference>
<comment type="similarity">
    <text evidence="1">Belongs to the AfsR/DnrI/RedD regulatory family.</text>
</comment>
<dbReference type="Gene3D" id="1.25.40.10">
    <property type="entry name" value="Tetratricopeptide repeat domain"/>
    <property type="match status" value="2"/>
</dbReference>
<dbReference type="PANTHER" id="PTHR35807">
    <property type="entry name" value="TRANSCRIPTIONAL REGULATOR REDD-RELATED"/>
    <property type="match status" value="1"/>
</dbReference>
<dbReference type="GO" id="GO:0006355">
    <property type="term" value="P:regulation of DNA-templated transcription"/>
    <property type="evidence" value="ECO:0007669"/>
    <property type="project" value="InterPro"/>
</dbReference>
<evidence type="ECO:0000256" key="2">
    <source>
        <dbReference type="ARBA" id="ARBA00023015"/>
    </source>
</evidence>
<dbReference type="Pfam" id="PF13191">
    <property type="entry name" value="AAA_16"/>
    <property type="match status" value="1"/>
</dbReference>
<comment type="caution">
    <text evidence="8">The sequence shown here is derived from an EMBL/GenBank/DDBJ whole genome shotgun (WGS) entry which is preliminary data.</text>
</comment>
<evidence type="ECO:0000256" key="1">
    <source>
        <dbReference type="ARBA" id="ARBA00005820"/>
    </source>
</evidence>
<organism evidence="8 9">
    <name type="scientific">Actinomadura syzygii</name>
    <dbReference type="NCBI Taxonomy" id="1427538"/>
    <lineage>
        <taxon>Bacteria</taxon>
        <taxon>Bacillati</taxon>
        <taxon>Actinomycetota</taxon>
        <taxon>Actinomycetes</taxon>
        <taxon>Streptosporangiales</taxon>
        <taxon>Thermomonosporaceae</taxon>
        <taxon>Actinomadura</taxon>
    </lineage>
</organism>
<name>A0A5D0UJ38_9ACTN</name>